<feature type="transmembrane region" description="Helical" evidence="9">
    <location>
        <begin position="403"/>
        <end position="423"/>
    </location>
</feature>
<dbReference type="CDD" id="cd17321">
    <property type="entry name" value="MFS_MMR_MDR_like"/>
    <property type="match status" value="1"/>
</dbReference>
<dbReference type="Gene3D" id="1.20.1250.20">
    <property type="entry name" value="MFS general substrate transporter like domains"/>
    <property type="match status" value="1"/>
</dbReference>
<feature type="transmembrane region" description="Helical" evidence="9">
    <location>
        <begin position="331"/>
        <end position="351"/>
    </location>
</feature>
<feature type="transmembrane region" description="Helical" evidence="9">
    <location>
        <begin position="197"/>
        <end position="217"/>
    </location>
</feature>
<dbReference type="PROSITE" id="PS50850">
    <property type="entry name" value="MFS"/>
    <property type="match status" value="1"/>
</dbReference>
<keyword evidence="5 9" id="KW-1133">Transmembrane helix</keyword>
<keyword evidence="6 9" id="KW-0472">Membrane</keyword>
<feature type="transmembrane region" description="Helical" evidence="9">
    <location>
        <begin position="164"/>
        <end position="185"/>
    </location>
</feature>
<dbReference type="Gene3D" id="1.20.1720.10">
    <property type="entry name" value="Multidrug resistance protein D"/>
    <property type="match status" value="1"/>
</dbReference>
<feature type="region of interest" description="Disordered" evidence="8">
    <location>
        <begin position="502"/>
        <end position="521"/>
    </location>
</feature>
<organism evidence="11 12">
    <name type="scientific">Streptomyces thermolineatus</name>
    <dbReference type="NCBI Taxonomy" id="44033"/>
    <lineage>
        <taxon>Bacteria</taxon>
        <taxon>Bacillati</taxon>
        <taxon>Actinomycetota</taxon>
        <taxon>Actinomycetes</taxon>
        <taxon>Kitasatosporales</taxon>
        <taxon>Streptomycetaceae</taxon>
        <taxon>Streptomyces</taxon>
    </lineage>
</organism>
<sequence length="521" mass="53473">MGVPTKAGRKEWAGLAILALPTLLVSMDLTVLHLTVPGLTEDLNPSSTQLLWIVDIYGFMIAGCLVTAGSLGDRIGRRRLMLYGAALFGVASVLAALSTSAAMLIVTRGLLGVAGATLMPSTMALIRTMFHDDVQRSRAIGVWMTSFMAGAALGPLVGGALLNFFWWGSVFLMGVPVMLLLLLLGPKLLPEYRTDTTGPMDFVGVVLSLVSVLSVVYGVKQIAGDGLTLLPVVITVVGVLVGWAFVHRQRVSANPLLDLGLFGNIRFNVAVVALVVNTGVMMGLNFFAAQYLQLVHGSSPLEAGLWTLPMTIAGIPVALLIPSVARNIRPAYVMALGLVVAAIGFALITQVEVSRLALLVAGTVVMFAGLSAMGVFGTDMAVGAAPPERAGSASAVTSTANELGGALGLALLGSVGTAVYRAGMTDGDLTGVPAGAAHDAKESLGGAVRAADRLAGPAGTDLLSTARDAFLDSLHVVSLVCAVAVLLLAAVIAVLLRDTGRPSAKQDAPLPEAVPDGVEAG</sequence>
<dbReference type="InterPro" id="IPR020846">
    <property type="entry name" value="MFS_dom"/>
</dbReference>
<evidence type="ECO:0000256" key="2">
    <source>
        <dbReference type="ARBA" id="ARBA00022448"/>
    </source>
</evidence>
<comment type="caution">
    <text evidence="11">The sequence shown here is derived from an EMBL/GenBank/DDBJ whole genome shotgun (WGS) entry which is preliminary data.</text>
</comment>
<feature type="transmembrane region" description="Helical" evidence="9">
    <location>
        <begin position="12"/>
        <end position="36"/>
    </location>
</feature>
<keyword evidence="4 9" id="KW-0812">Transmembrane</keyword>
<keyword evidence="3" id="KW-1003">Cell membrane</keyword>
<dbReference type="RefSeq" id="WP_344384948.1">
    <property type="nucleotide sequence ID" value="NZ_BAAATA010000031.1"/>
</dbReference>
<feature type="transmembrane region" description="Helical" evidence="9">
    <location>
        <begin position="229"/>
        <end position="246"/>
    </location>
</feature>
<evidence type="ECO:0000256" key="8">
    <source>
        <dbReference type="SAM" id="MobiDB-lite"/>
    </source>
</evidence>
<keyword evidence="7" id="KW-0046">Antibiotic resistance</keyword>
<evidence type="ECO:0000256" key="1">
    <source>
        <dbReference type="ARBA" id="ARBA00004651"/>
    </source>
</evidence>
<protein>
    <submittedName>
        <fullName evidence="11">MFS transporter</fullName>
    </submittedName>
</protein>
<dbReference type="SUPFAM" id="SSF103473">
    <property type="entry name" value="MFS general substrate transporter"/>
    <property type="match status" value="1"/>
</dbReference>
<dbReference type="EMBL" id="BAAATA010000031">
    <property type="protein sequence ID" value="GAA2502476.1"/>
    <property type="molecule type" value="Genomic_DNA"/>
</dbReference>
<feature type="domain" description="Major facilitator superfamily (MFS) profile" evidence="10">
    <location>
        <begin position="14"/>
        <end position="501"/>
    </location>
</feature>
<feature type="transmembrane region" description="Helical" evidence="9">
    <location>
        <begin position="105"/>
        <end position="126"/>
    </location>
</feature>
<evidence type="ECO:0000259" key="10">
    <source>
        <dbReference type="PROSITE" id="PS50850"/>
    </source>
</evidence>
<feature type="transmembrane region" description="Helical" evidence="9">
    <location>
        <begin position="48"/>
        <end position="68"/>
    </location>
</feature>
<dbReference type="PANTHER" id="PTHR42718:SF47">
    <property type="entry name" value="METHYL VIOLOGEN RESISTANCE PROTEIN SMVA"/>
    <property type="match status" value="1"/>
</dbReference>
<keyword evidence="12" id="KW-1185">Reference proteome</keyword>
<evidence type="ECO:0000256" key="3">
    <source>
        <dbReference type="ARBA" id="ARBA00022475"/>
    </source>
</evidence>
<feature type="transmembrane region" description="Helical" evidence="9">
    <location>
        <begin position="303"/>
        <end position="324"/>
    </location>
</feature>
<evidence type="ECO:0000313" key="11">
    <source>
        <dbReference type="EMBL" id="GAA2502476.1"/>
    </source>
</evidence>
<evidence type="ECO:0000313" key="12">
    <source>
        <dbReference type="Proteomes" id="UP001501358"/>
    </source>
</evidence>
<keyword evidence="2" id="KW-0813">Transport</keyword>
<feature type="transmembrane region" description="Helical" evidence="9">
    <location>
        <begin position="357"/>
        <end position="382"/>
    </location>
</feature>
<dbReference type="Pfam" id="PF07690">
    <property type="entry name" value="MFS_1"/>
    <property type="match status" value="1"/>
</dbReference>
<dbReference type="InterPro" id="IPR036259">
    <property type="entry name" value="MFS_trans_sf"/>
</dbReference>
<evidence type="ECO:0000256" key="9">
    <source>
        <dbReference type="SAM" id="Phobius"/>
    </source>
</evidence>
<name>A0ABN3MLW5_9ACTN</name>
<feature type="transmembrane region" description="Helical" evidence="9">
    <location>
        <begin position="138"/>
        <end position="158"/>
    </location>
</feature>
<accession>A0ABN3MLW5</accession>
<evidence type="ECO:0000256" key="6">
    <source>
        <dbReference type="ARBA" id="ARBA00023136"/>
    </source>
</evidence>
<gene>
    <name evidence="11" type="ORF">GCM10010406_43760</name>
</gene>
<dbReference type="Proteomes" id="UP001501358">
    <property type="component" value="Unassembled WGS sequence"/>
</dbReference>
<reference evidence="11 12" key="1">
    <citation type="journal article" date="2019" name="Int. J. Syst. Evol. Microbiol.">
        <title>The Global Catalogue of Microorganisms (GCM) 10K type strain sequencing project: providing services to taxonomists for standard genome sequencing and annotation.</title>
        <authorList>
            <consortium name="The Broad Institute Genomics Platform"/>
            <consortium name="The Broad Institute Genome Sequencing Center for Infectious Disease"/>
            <person name="Wu L."/>
            <person name="Ma J."/>
        </authorList>
    </citation>
    <scope>NUCLEOTIDE SEQUENCE [LARGE SCALE GENOMIC DNA]</scope>
    <source>
        <strain evidence="11 12">JCM 6307</strain>
    </source>
</reference>
<comment type="subcellular location">
    <subcellularLocation>
        <location evidence="1">Cell membrane</location>
        <topology evidence="1">Multi-pass membrane protein</topology>
    </subcellularLocation>
</comment>
<evidence type="ECO:0000256" key="5">
    <source>
        <dbReference type="ARBA" id="ARBA00022989"/>
    </source>
</evidence>
<proteinExistence type="predicted"/>
<feature type="transmembrane region" description="Helical" evidence="9">
    <location>
        <begin position="474"/>
        <end position="496"/>
    </location>
</feature>
<feature type="transmembrane region" description="Helical" evidence="9">
    <location>
        <begin position="80"/>
        <end position="99"/>
    </location>
</feature>
<dbReference type="InterPro" id="IPR011701">
    <property type="entry name" value="MFS"/>
</dbReference>
<feature type="transmembrane region" description="Helical" evidence="9">
    <location>
        <begin position="267"/>
        <end position="291"/>
    </location>
</feature>
<evidence type="ECO:0000256" key="4">
    <source>
        <dbReference type="ARBA" id="ARBA00022692"/>
    </source>
</evidence>
<dbReference type="PANTHER" id="PTHR42718">
    <property type="entry name" value="MAJOR FACILITATOR SUPERFAMILY MULTIDRUG TRANSPORTER MFSC"/>
    <property type="match status" value="1"/>
</dbReference>
<evidence type="ECO:0000256" key="7">
    <source>
        <dbReference type="ARBA" id="ARBA00023251"/>
    </source>
</evidence>